<dbReference type="PANTHER" id="PTHR19303:SF73">
    <property type="entry name" value="PROTEIN PDC2"/>
    <property type="match status" value="1"/>
</dbReference>
<evidence type="ECO:0000313" key="6">
    <source>
        <dbReference type="EMBL" id="KAJ8953647.1"/>
    </source>
</evidence>
<comment type="subcellular location">
    <subcellularLocation>
        <location evidence="1">Nucleus</location>
    </subcellularLocation>
</comment>
<keyword evidence="2" id="KW-0238">DNA-binding</keyword>
<reference evidence="6" key="1">
    <citation type="journal article" date="2023" name="Insect Mol. Biol.">
        <title>Genome sequencing provides insights into the evolution of gene families encoding plant cell wall-degrading enzymes in longhorned beetles.</title>
        <authorList>
            <person name="Shin N.R."/>
            <person name="Okamura Y."/>
            <person name="Kirsch R."/>
            <person name="Pauchet Y."/>
        </authorList>
    </citation>
    <scope>NUCLEOTIDE SEQUENCE</scope>
    <source>
        <strain evidence="6">RBIC_L_NR</strain>
    </source>
</reference>
<evidence type="ECO:0000259" key="4">
    <source>
        <dbReference type="Pfam" id="PF03221"/>
    </source>
</evidence>
<dbReference type="InterPro" id="IPR009057">
    <property type="entry name" value="Homeodomain-like_sf"/>
</dbReference>
<sequence length="268" mass="30297">MAPIKRNHNTLSLKEKSAIIDELKRGVSRKSLALKYGVGTSTISDIKKKSDKIKGFVLQCVAGPGKRQTLKQAEYPKMESKLHSWFVSLRNRHVPVSSEFLATKAKHLYAKYYGDENFNAKKDLVKCLKSLNLKHAVCLLHNAWEKVPASSLEKCWKTILKPKNENDLEDDPEDLIPLSVMRQKIRSLAEKIDAVSSMLHSIGNVDIDAGETIDWIDSDFKLIEHENLIHANDSADFDDDVMETATPVRIKNEDTVKSLNLSLQWATE</sequence>
<dbReference type="GO" id="GO:0003677">
    <property type="term" value="F:DNA binding"/>
    <property type="evidence" value="ECO:0007669"/>
    <property type="project" value="UniProtKB-KW"/>
</dbReference>
<dbReference type="AlphaFoldDB" id="A0AAV8YNX7"/>
<dbReference type="GO" id="GO:0005634">
    <property type="term" value="C:nucleus"/>
    <property type="evidence" value="ECO:0007669"/>
    <property type="project" value="UniProtKB-SubCell"/>
</dbReference>
<dbReference type="InterPro" id="IPR006600">
    <property type="entry name" value="HTH_CenpB_DNA-bd_dom"/>
</dbReference>
<protein>
    <submittedName>
        <fullName evidence="6">Uncharacterized protein</fullName>
    </submittedName>
</protein>
<feature type="domain" description="HTH psq-type" evidence="5">
    <location>
        <begin position="5"/>
        <end position="53"/>
    </location>
</feature>
<evidence type="ECO:0000256" key="1">
    <source>
        <dbReference type="ARBA" id="ARBA00004123"/>
    </source>
</evidence>
<evidence type="ECO:0000256" key="2">
    <source>
        <dbReference type="ARBA" id="ARBA00023125"/>
    </source>
</evidence>
<feature type="non-terminal residue" evidence="6">
    <location>
        <position position="268"/>
    </location>
</feature>
<dbReference type="EMBL" id="JANEYF010001958">
    <property type="protein sequence ID" value="KAJ8953647.1"/>
    <property type="molecule type" value="Genomic_DNA"/>
</dbReference>
<dbReference type="Pfam" id="PF04218">
    <property type="entry name" value="CENP-B_N"/>
    <property type="match status" value="1"/>
</dbReference>
<accession>A0AAV8YNX7</accession>
<organism evidence="6 7">
    <name type="scientific">Rhamnusium bicolor</name>
    <dbReference type="NCBI Taxonomy" id="1586634"/>
    <lineage>
        <taxon>Eukaryota</taxon>
        <taxon>Metazoa</taxon>
        <taxon>Ecdysozoa</taxon>
        <taxon>Arthropoda</taxon>
        <taxon>Hexapoda</taxon>
        <taxon>Insecta</taxon>
        <taxon>Pterygota</taxon>
        <taxon>Neoptera</taxon>
        <taxon>Endopterygota</taxon>
        <taxon>Coleoptera</taxon>
        <taxon>Polyphaga</taxon>
        <taxon>Cucujiformia</taxon>
        <taxon>Chrysomeloidea</taxon>
        <taxon>Cerambycidae</taxon>
        <taxon>Lepturinae</taxon>
        <taxon>Rhagiini</taxon>
        <taxon>Rhamnusium</taxon>
    </lineage>
</organism>
<dbReference type="SUPFAM" id="SSF46689">
    <property type="entry name" value="Homeodomain-like"/>
    <property type="match status" value="2"/>
</dbReference>
<keyword evidence="3" id="KW-0539">Nucleus</keyword>
<dbReference type="Gene3D" id="1.10.10.60">
    <property type="entry name" value="Homeodomain-like"/>
    <property type="match status" value="2"/>
</dbReference>
<evidence type="ECO:0000313" key="7">
    <source>
        <dbReference type="Proteomes" id="UP001162156"/>
    </source>
</evidence>
<dbReference type="InterPro" id="IPR050863">
    <property type="entry name" value="CenT-Element_Derived"/>
</dbReference>
<dbReference type="PANTHER" id="PTHR19303">
    <property type="entry name" value="TRANSPOSON"/>
    <property type="match status" value="1"/>
</dbReference>
<gene>
    <name evidence="6" type="ORF">NQ314_007254</name>
</gene>
<name>A0AAV8YNX7_9CUCU</name>
<evidence type="ECO:0000259" key="5">
    <source>
        <dbReference type="Pfam" id="PF04218"/>
    </source>
</evidence>
<comment type="caution">
    <text evidence="6">The sequence shown here is derived from an EMBL/GenBank/DDBJ whole genome shotgun (WGS) entry which is preliminary data.</text>
</comment>
<evidence type="ECO:0000256" key="3">
    <source>
        <dbReference type="ARBA" id="ARBA00023242"/>
    </source>
</evidence>
<dbReference type="Proteomes" id="UP001162156">
    <property type="component" value="Unassembled WGS sequence"/>
</dbReference>
<feature type="domain" description="HTH CENPB-type" evidence="4">
    <location>
        <begin position="75"/>
        <end position="121"/>
    </location>
</feature>
<proteinExistence type="predicted"/>
<dbReference type="Pfam" id="PF03221">
    <property type="entry name" value="HTH_Tnp_Tc5"/>
    <property type="match status" value="1"/>
</dbReference>
<keyword evidence="7" id="KW-1185">Reference proteome</keyword>
<dbReference type="InterPro" id="IPR007889">
    <property type="entry name" value="HTH_Psq"/>
</dbReference>